<dbReference type="SUPFAM" id="SSF52540">
    <property type="entry name" value="P-loop containing nucleoside triphosphate hydrolases"/>
    <property type="match status" value="1"/>
</dbReference>
<evidence type="ECO:0000313" key="1">
    <source>
        <dbReference type="EMBL" id="PIR85980.1"/>
    </source>
</evidence>
<proteinExistence type="predicted"/>
<dbReference type="Proteomes" id="UP000229612">
    <property type="component" value="Unassembled WGS sequence"/>
</dbReference>
<evidence type="ECO:0000313" key="2">
    <source>
        <dbReference type="Proteomes" id="UP000229612"/>
    </source>
</evidence>
<dbReference type="InterPro" id="IPR027417">
    <property type="entry name" value="P-loop_NTPase"/>
</dbReference>
<accession>A0A2H0UHX9</accession>
<dbReference type="PANTHER" id="PTHR41930">
    <property type="entry name" value="UPF0200 PROTEIN MJ1399"/>
    <property type="match status" value="1"/>
</dbReference>
<gene>
    <name evidence="1" type="ORF">COU14_01395</name>
</gene>
<protein>
    <recommendedName>
        <fullName evidence="3">Dephospho-CoA kinase</fullName>
    </recommendedName>
</protein>
<dbReference type="Gene3D" id="3.40.50.300">
    <property type="entry name" value="P-loop containing nucleotide triphosphate hydrolases"/>
    <property type="match status" value="1"/>
</dbReference>
<organism evidence="1 2">
    <name type="scientific">Candidatus Kaiserbacteria bacterium CG10_big_fil_rev_8_21_14_0_10_44_10</name>
    <dbReference type="NCBI Taxonomy" id="1974606"/>
    <lineage>
        <taxon>Bacteria</taxon>
        <taxon>Candidatus Kaiseribacteriota</taxon>
    </lineage>
</organism>
<comment type="caution">
    <text evidence="1">The sequence shown here is derived from an EMBL/GenBank/DDBJ whole genome shotgun (WGS) entry which is preliminary data.</text>
</comment>
<dbReference type="Pfam" id="PF13238">
    <property type="entry name" value="AAA_18"/>
    <property type="match status" value="1"/>
</dbReference>
<dbReference type="PANTHER" id="PTHR41930:SF1">
    <property type="entry name" value="DEPHOSPHO-COA KINASE"/>
    <property type="match status" value="1"/>
</dbReference>
<dbReference type="EMBL" id="PFBG01000015">
    <property type="protein sequence ID" value="PIR85980.1"/>
    <property type="molecule type" value="Genomic_DNA"/>
</dbReference>
<name>A0A2H0UHX9_9BACT</name>
<sequence length="183" mass="20694">MIIGITGTLGAGKGTVVSYLVERKGFKHLSARALFQELMEKEGMEINRDTMVAFANSLRAKHGGDYVFRELFKRAEALGTDVVIESLRTVGEAKALKENDNAYLLAVDAEQKLRYERIHGRGSPLDHVTFEKFLEQENTEMHSSDEHKQNIAAVMTMADYTIYNDNDTEALFKEVEKFLETVK</sequence>
<evidence type="ECO:0008006" key="3">
    <source>
        <dbReference type="Google" id="ProtNLM"/>
    </source>
</evidence>
<dbReference type="AlphaFoldDB" id="A0A2H0UHX9"/>
<reference evidence="2" key="1">
    <citation type="submission" date="2017-09" db="EMBL/GenBank/DDBJ databases">
        <title>Depth-based differentiation of microbial function through sediment-hosted aquifers and enrichment of novel symbionts in the deep terrestrial subsurface.</title>
        <authorList>
            <person name="Probst A.J."/>
            <person name="Ladd B."/>
            <person name="Jarett J.K."/>
            <person name="Geller-Mcgrath D.E."/>
            <person name="Sieber C.M.K."/>
            <person name="Emerson J.B."/>
            <person name="Anantharaman K."/>
            <person name="Thomas B.C."/>
            <person name="Malmstrom R."/>
            <person name="Stieglmeier M."/>
            <person name="Klingl A."/>
            <person name="Woyke T."/>
            <person name="Ryan C.M."/>
            <person name="Banfield J.F."/>
        </authorList>
    </citation>
    <scope>NUCLEOTIDE SEQUENCE [LARGE SCALE GENOMIC DNA]</scope>
</reference>